<sequence>MHENVNVMDRLDRSIHAHATKAMLGVASPALFAARPEFAWMDRTSPSMTAEDVERDGAIPDRIAALLSR</sequence>
<name>A0ABU0IYN4_9HYPH</name>
<evidence type="ECO:0000313" key="2">
    <source>
        <dbReference type="Proteomes" id="UP001242480"/>
    </source>
</evidence>
<protein>
    <submittedName>
        <fullName evidence="1">Uncharacterized protein</fullName>
    </submittedName>
</protein>
<reference evidence="1 2" key="1">
    <citation type="submission" date="2023-07" db="EMBL/GenBank/DDBJ databases">
        <title>Genomic Encyclopedia of Type Strains, Phase IV (KMG-IV): sequencing the most valuable type-strain genomes for metagenomic binning, comparative biology and taxonomic classification.</title>
        <authorList>
            <person name="Goeker M."/>
        </authorList>
    </citation>
    <scope>NUCLEOTIDE SEQUENCE [LARGE SCALE GENOMIC DNA]</scope>
    <source>
        <strain evidence="1 2">DSM 19619</strain>
    </source>
</reference>
<proteinExistence type="predicted"/>
<dbReference type="Proteomes" id="UP001242480">
    <property type="component" value="Unassembled WGS sequence"/>
</dbReference>
<comment type="caution">
    <text evidence="1">The sequence shown here is derived from an EMBL/GenBank/DDBJ whole genome shotgun (WGS) entry which is preliminary data.</text>
</comment>
<dbReference type="EMBL" id="JAUSVX010000001">
    <property type="protein sequence ID" value="MDQ0467120.1"/>
    <property type="molecule type" value="Genomic_DNA"/>
</dbReference>
<organism evidence="1 2">
    <name type="scientific">Labrys wisconsinensis</name>
    <dbReference type="NCBI Taxonomy" id="425677"/>
    <lineage>
        <taxon>Bacteria</taxon>
        <taxon>Pseudomonadati</taxon>
        <taxon>Pseudomonadota</taxon>
        <taxon>Alphaproteobacteria</taxon>
        <taxon>Hyphomicrobiales</taxon>
        <taxon>Xanthobacteraceae</taxon>
        <taxon>Labrys</taxon>
    </lineage>
</organism>
<dbReference type="RefSeq" id="WP_307266359.1">
    <property type="nucleotide sequence ID" value="NZ_JAUSVX010000001.1"/>
</dbReference>
<accession>A0ABU0IYN4</accession>
<keyword evidence="2" id="KW-1185">Reference proteome</keyword>
<evidence type="ECO:0000313" key="1">
    <source>
        <dbReference type="EMBL" id="MDQ0467120.1"/>
    </source>
</evidence>
<gene>
    <name evidence="1" type="ORF">QO011_000115</name>
</gene>